<name>A0ABR2KYG0_9EUKA</name>
<feature type="region of interest" description="Disordered" evidence="2">
    <location>
        <begin position="874"/>
        <end position="911"/>
    </location>
</feature>
<keyword evidence="4" id="KW-1185">Reference proteome</keyword>
<evidence type="ECO:0000313" key="3">
    <source>
        <dbReference type="EMBL" id="KAK8895487.1"/>
    </source>
</evidence>
<feature type="region of interest" description="Disordered" evidence="2">
    <location>
        <begin position="1217"/>
        <end position="1246"/>
    </location>
</feature>
<dbReference type="PANTHER" id="PTHR23353">
    <property type="entry name" value="RAB-GAP/TBC-RELATED"/>
    <property type="match status" value="1"/>
</dbReference>
<feature type="compositionally biased region" description="Low complexity" evidence="2">
    <location>
        <begin position="939"/>
        <end position="953"/>
    </location>
</feature>
<feature type="compositionally biased region" description="Basic and acidic residues" evidence="2">
    <location>
        <begin position="581"/>
        <end position="593"/>
    </location>
</feature>
<feature type="region of interest" description="Disordered" evidence="2">
    <location>
        <begin position="548"/>
        <end position="640"/>
    </location>
</feature>
<evidence type="ECO:0000313" key="4">
    <source>
        <dbReference type="Proteomes" id="UP001470230"/>
    </source>
</evidence>
<feature type="compositionally biased region" description="Polar residues" evidence="2">
    <location>
        <begin position="881"/>
        <end position="892"/>
    </location>
</feature>
<proteinExistence type="predicted"/>
<evidence type="ECO:0000256" key="1">
    <source>
        <dbReference type="SAM" id="Coils"/>
    </source>
</evidence>
<reference evidence="3 4" key="1">
    <citation type="submission" date="2024-04" db="EMBL/GenBank/DDBJ databases">
        <title>Tritrichomonas musculus Genome.</title>
        <authorList>
            <person name="Alves-Ferreira E."/>
            <person name="Grigg M."/>
            <person name="Lorenzi H."/>
            <person name="Galac M."/>
        </authorList>
    </citation>
    <scope>NUCLEOTIDE SEQUENCE [LARGE SCALE GENOMIC DNA]</scope>
    <source>
        <strain evidence="3 4">EAF2021</strain>
    </source>
</reference>
<feature type="compositionally biased region" description="Low complexity" evidence="2">
    <location>
        <begin position="594"/>
        <end position="635"/>
    </location>
</feature>
<accession>A0ABR2KYG0</accession>
<feature type="region of interest" description="Disordered" evidence="2">
    <location>
        <begin position="2219"/>
        <end position="2240"/>
    </location>
</feature>
<sequence length="2240" mass="257336">MVMNFFQGNCKNIEGYTDDFCFCFSIIFLSDIISQILVKYEKSNLTEENINRLIECGIDLIKYYEKTPLIDYQKTRAMAFGQWSVIISIISEDHFTELISKFDSIFHSDNIEAITNTICLFRFLRLDLNHASSQKFLENVYGIMKNMLNNNTINELFFKSVVGLFITAPSEYIIPFYAILESLLADQSHNGININCINFEICLLMLKIPKFQDKIDSFFETKIYPAASDPKMIKGVLFLFAYYLQGGRLDPTIQFWEWGVFKRSPTLFFLSYGDPNCSGKKLNEKFMNFFFEISDFSVCPKLFSYTLVFLASVDFNYFVDHVMPRFLELPPNDSRFVTLLKTVHHVNSSDFRKFSKSKIESSKLNEFNSLLKEKVLNVLSSLKIDDKITAVSIDDKVATFSRVVEESDKIILETLRNWKLSQFSEVNIQHMKAEETVQDFSLEVQLLRALPWIMNMHNIDDWIFSESIMTVMLKMTFSLNSSISHEALLICRSLAVSSNRFVKVVINYLLERAPSSESLFICVSLIGDAVKSQLSIFRKKKGMIAEELTQQSKSSKEQNQTENNKEQNQNNSNEEQSENNNNKEQDELNKEQSENNNNKEQSENNNNKEQSENNNNKEQSENNNNKEQGENNNNEEQSEFNKVQGEMEFNEDSSVMEKSTDNKEINSELNSELYASDLLYDIELISFIAITSYHPVTRQIAFRILITVNELLCQRGIFSSISKMTPSIEKVVKHRLFSYSLIDKPARVQEILPSGLIPLSTALCSHYFDIWSIFLSEIMNVVVEANYLPLILRFRSGKIIAYIKEKVPMVSAFFLSAFFAPELIESISHNYKCTMFTRYKGSNTGQSEGLNKIKYLDSLKDFVSKSQEIIDQSTSKEDLSDLSTSEQSLIDHNSSKGDLIDQNSNKGDLIDQNSKKEDLIFDQNSKKEDLIDQNSSLHSINDSSTSTQSSNDKSANKDDLNGQGLNNQKLCLQNRSSSSQEIVCESGQLLIFPKMQKQKRFPLMYSNSSTNISKKIWPTLPIFSSGSRRPTNHSYGNKGSVPFSSTSSLEPYSSSSTFHVLSNVITLFLNGNDFALAFAVIVHSHVTLYPVLLDILSSIIFSPTSPSSYPRQVPLKVKNVELNSSLITEATRTVAVALRNPLITPVFMIKHLMTHVLKFIAALQGFISNTTKINGPRVILWTESLENCVKEQKELARNYCIIISQLFSIVNSYAKKRPKRKERSTERSSHKKSHNKANSSNNNNCKAGVAEHLSDYEYDDEYDYDYESDADYSEEDSGYEYDYEYDCSCKEREIEEEEGMAALIEENWPIPNREIVFRFLINWSTTTSEHLQSLRELSASALSVIVRVGPLFSDSLLIDVSLLRLFSSLEQDGTSILEPLLYSHLDLLFKNYIEACYTEPQNIADLFFEALFCVFERIRKKYTDLNSFSSLKTTNQKQSKSSSKENSPNKKVTFNLNSNLSLADFNFAFQEMIGSLLLLGLVYTRMNHPRASTFLASLAKIITACIYNRSNIIINSSKRIEEIISNEKNLIQTIHIMFAFATETVIESCFSILSLNDLTVPAKEIIEAIRPWMTNLRLLPKQRNCVPGIPSEFERFTPYQFLEILMKTTEIIDDENFASFSSLWTELMKSPDHSELVPFFIYKWKNPEINKKLLYQLIQTDAHNIVKRLALHCSFAYYYYEFTSSTDKSSEIENDNDNDIQFDEYYYNNKMWFLPLITEAFKNQNEELVQHIPTVVHFAFLFNDVINSAHELLEVLCGQFSINLKHYINKYNNEYQEYLESTNNNSINNSSFEMTDDILIPVVREFSFILSKISEEYIEYWGSECLKWLFGCRNLRIARISLTIFNQILRPIEPLVITGICKSVSFHVSHSSSDINNLTKLVGQAFFFYNAVFEKNNVFSFEFASSFLDCKIFVDSCLKEAAQLFLRSLSSNETNSRAWHVIIGIVRPLLNKLEKDKVNQQIVDLLIKTSQNAELMMIVAPIKIISPHLFTSSRYEDFEDLLNSVSDIVMCKSLVHYATMIETASTQLLNAIYQISTQIVSKVVKNENNRTSLAKIYKSALYNLWFCEHAIEFVTIIANTEPSVATKSVYEFYDWSRSLEDVSRSLVRLLSSSPENNSIVPITDCGTIQSVYNLIDNNNETAPKILPFAAQQEMLDAMKRVRRVIGQKKRRHSLRKATLQQNAQQQQNQMNTDQQQLMNDISWDFEPLWTPDKLILNSKEFSNDSNNRNSMTPQEFVLSE</sequence>
<keyword evidence="1" id="KW-0175">Coiled coil</keyword>
<evidence type="ECO:0000256" key="2">
    <source>
        <dbReference type="SAM" id="MobiDB-lite"/>
    </source>
</evidence>
<dbReference type="InterPro" id="IPR053019">
    <property type="entry name" value="GATA_zinc_finger"/>
</dbReference>
<feature type="compositionally biased region" description="Low complexity" evidence="2">
    <location>
        <begin position="557"/>
        <end position="580"/>
    </location>
</feature>
<dbReference type="EMBL" id="JAPFFF010000003">
    <property type="protein sequence ID" value="KAK8895487.1"/>
    <property type="molecule type" value="Genomic_DNA"/>
</dbReference>
<feature type="region of interest" description="Disordered" evidence="2">
    <location>
        <begin position="931"/>
        <end position="962"/>
    </location>
</feature>
<gene>
    <name evidence="3" type="ORF">M9Y10_023953</name>
</gene>
<dbReference type="Proteomes" id="UP001470230">
    <property type="component" value="Unassembled WGS sequence"/>
</dbReference>
<protein>
    <submittedName>
        <fullName evidence="3">Uncharacterized protein</fullName>
    </submittedName>
</protein>
<feature type="coiled-coil region" evidence="1">
    <location>
        <begin position="2169"/>
        <end position="2196"/>
    </location>
</feature>
<feature type="compositionally biased region" description="Polar residues" evidence="2">
    <location>
        <begin position="2219"/>
        <end position="2233"/>
    </location>
</feature>
<comment type="caution">
    <text evidence="3">The sequence shown here is derived from an EMBL/GenBank/DDBJ whole genome shotgun (WGS) entry which is preliminary data.</text>
</comment>
<feature type="compositionally biased region" description="Low complexity" evidence="2">
    <location>
        <begin position="1236"/>
        <end position="1246"/>
    </location>
</feature>
<organism evidence="3 4">
    <name type="scientific">Tritrichomonas musculus</name>
    <dbReference type="NCBI Taxonomy" id="1915356"/>
    <lineage>
        <taxon>Eukaryota</taxon>
        <taxon>Metamonada</taxon>
        <taxon>Parabasalia</taxon>
        <taxon>Tritrichomonadida</taxon>
        <taxon>Tritrichomonadidae</taxon>
        <taxon>Tritrichomonas</taxon>
    </lineage>
</organism>